<accession>A0ABP9PYH6</accession>
<keyword evidence="1" id="KW-0808">Transferase</keyword>
<dbReference type="GO" id="GO:0008168">
    <property type="term" value="F:methyltransferase activity"/>
    <property type="evidence" value="ECO:0007669"/>
    <property type="project" value="UniProtKB-KW"/>
</dbReference>
<dbReference type="CDD" id="cd02440">
    <property type="entry name" value="AdoMet_MTases"/>
    <property type="match status" value="1"/>
</dbReference>
<reference evidence="5" key="1">
    <citation type="journal article" date="2019" name="Int. J. Syst. Evol. Microbiol.">
        <title>The Global Catalogue of Microorganisms (GCM) 10K type strain sequencing project: providing services to taxonomists for standard genome sequencing and annotation.</title>
        <authorList>
            <consortium name="The Broad Institute Genomics Platform"/>
            <consortium name="The Broad Institute Genome Sequencing Center for Infectious Disease"/>
            <person name="Wu L."/>
            <person name="Ma J."/>
        </authorList>
    </citation>
    <scope>NUCLEOTIDE SEQUENCE [LARGE SCALE GENOMIC DNA]</scope>
    <source>
        <strain evidence="5">JCM 18459</strain>
    </source>
</reference>
<evidence type="ECO:0000313" key="4">
    <source>
        <dbReference type="EMBL" id="GAA5154060.1"/>
    </source>
</evidence>
<comment type="caution">
    <text evidence="4">The sequence shown here is derived from an EMBL/GenBank/DDBJ whole genome shotgun (WGS) entry which is preliminary data.</text>
</comment>
<keyword evidence="4" id="KW-0489">Methyltransferase</keyword>
<keyword evidence="5" id="KW-1185">Reference proteome</keyword>
<feature type="compositionally biased region" description="Basic and acidic residues" evidence="2">
    <location>
        <begin position="1"/>
        <end position="18"/>
    </location>
</feature>
<evidence type="ECO:0000313" key="5">
    <source>
        <dbReference type="Proteomes" id="UP001500221"/>
    </source>
</evidence>
<dbReference type="PANTHER" id="PTHR43861:SF3">
    <property type="entry name" value="PUTATIVE (AFU_ORTHOLOGUE AFUA_2G14390)-RELATED"/>
    <property type="match status" value="1"/>
</dbReference>
<name>A0ABP9PYH6_9ACTN</name>
<proteinExistence type="predicted"/>
<dbReference type="Proteomes" id="UP001500221">
    <property type="component" value="Unassembled WGS sequence"/>
</dbReference>
<dbReference type="GO" id="GO:0032259">
    <property type="term" value="P:methylation"/>
    <property type="evidence" value="ECO:0007669"/>
    <property type="project" value="UniProtKB-KW"/>
</dbReference>
<dbReference type="SUPFAM" id="SSF53335">
    <property type="entry name" value="S-adenosyl-L-methionine-dependent methyltransferases"/>
    <property type="match status" value="1"/>
</dbReference>
<feature type="domain" description="Methyltransferase" evidence="3">
    <location>
        <begin position="64"/>
        <end position="158"/>
    </location>
</feature>
<dbReference type="InterPro" id="IPR041698">
    <property type="entry name" value="Methyltransf_25"/>
</dbReference>
<dbReference type="EMBL" id="BAABKG010000005">
    <property type="protein sequence ID" value="GAA5154060.1"/>
    <property type="molecule type" value="Genomic_DNA"/>
</dbReference>
<evidence type="ECO:0000256" key="2">
    <source>
        <dbReference type="SAM" id="MobiDB-lite"/>
    </source>
</evidence>
<dbReference type="InterPro" id="IPR029063">
    <property type="entry name" value="SAM-dependent_MTases_sf"/>
</dbReference>
<dbReference type="Gene3D" id="3.40.50.150">
    <property type="entry name" value="Vaccinia Virus protein VP39"/>
    <property type="match status" value="1"/>
</dbReference>
<evidence type="ECO:0000259" key="3">
    <source>
        <dbReference type="Pfam" id="PF13649"/>
    </source>
</evidence>
<dbReference type="PANTHER" id="PTHR43861">
    <property type="entry name" value="TRANS-ACONITATE 2-METHYLTRANSFERASE-RELATED"/>
    <property type="match status" value="1"/>
</dbReference>
<gene>
    <name evidence="4" type="ORF">GCM10023340_36950</name>
</gene>
<protein>
    <submittedName>
        <fullName evidence="4">Class I SAM-dependent methyltransferase</fullName>
    </submittedName>
</protein>
<sequence>MLGMSHGHDHQHAHAHDEGPDDLEARWGQAAWDERYAGSDRVWSGNPNRRLVEQVEGLTPGRAVDVGCGEGADAVWLARQGWEVTAVDVSEVALGKTRAHAEEAGVAVRTERVDLVRGDALPGGAGAFDLVSVQFLHPPQQMFAEIHARLGRAVAPGGRLLVVGHHSVDFDSGARTGHGPDHMFTPEDLVAVLDPEVWQVELAEAQDRTQDLPGHGPIRVVDTVVRAVHRPVG</sequence>
<evidence type="ECO:0000256" key="1">
    <source>
        <dbReference type="ARBA" id="ARBA00022679"/>
    </source>
</evidence>
<feature type="region of interest" description="Disordered" evidence="2">
    <location>
        <begin position="1"/>
        <end position="21"/>
    </location>
</feature>
<organism evidence="4 5">
    <name type="scientific">Nocardioides marinquilinus</name>
    <dbReference type="NCBI Taxonomy" id="1210400"/>
    <lineage>
        <taxon>Bacteria</taxon>
        <taxon>Bacillati</taxon>
        <taxon>Actinomycetota</taxon>
        <taxon>Actinomycetes</taxon>
        <taxon>Propionibacteriales</taxon>
        <taxon>Nocardioidaceae</taxon>
        <taxon>Nocardioides</taxon>
    </lineage>
</organism>
<dbReference type="Pfam" id="PF13649">
    <property type="entry name" value="Methyltransf_25"/>
    <property type="match status" value="1"/>
</dbReference>